<dbReference type="PANTHER" id="PTHR43104:SF2">
    <property type="entry name" value="L-2-HYDROXYGLUTARATE DEHYDROGENASE, MITOCHONDRIAL"/>
    <property type="match status" value="1"/>
</dbReference>
<comment type="cofactor">
    <cofactor evidence="2 9">
        <name>FAD</name>
        <dbReference type="ChEBI" id="CHEBI:57692"/>
    </cofactor>
</comment>
<feature type="chain" id="PRO_5008004542" description="Probable malate:quinone oxidoreductase" evidence="11">
    <location>
        <begin position="23"/>
        <end position="555"/>
    </location>
</feature>
<dbReference type="NCBIfam" id="NF003611">
    <property type="entry name" value="PRK05257.3-2"/>
    <property type="match status" value="1"/>
</dbReference>
<comment type="catalytic activity">
    <reaction evidence="1 9">
        <text>(S)-malate + a quinone = a quinol + oxaloacetate</text>
        <dbReference type="Rhea" id="RHEA:46012"/>
        <dbReference type="ChEBI" id="CHEBI:15589"/>
        <dbReference type="ChEBI" id="CHEBI:16452"/>
        <dbReference type="ChEBI" id="CHEBI:24646"/>
        <dbReference type="ChEBI" id="CHEBI:132124"/>
        <dbReference type="EC" id="1.1.5.4"/>
    </reaction>
</comment>
<dbReference type="PANTHER" id="PTHR43104">
    <property type="entry name" value="L-2-HYDROXYGLUTARATE DEHYDROGENASE, MITOCHONDRIAL"/>
    <property type="match status" value="1"/>
</dbReference>
<dbReference type="InterPro" id="IPR006231">
    <property type="entry name" value="MQO"/>
</dbReference>
<dbReference type="NCBIfam" id="NF003605">
    <property type="entry name" value="PRK05257.1-4"/>
    <property type="match status" value="1"/>
</dbReference>
<feature type="compositionally biased region" description="Acidic residues" evidence="10">
    <location>
        <begin position="530"/>
        <end position="544"/>
    </location>
</feature>
<evidence type="ECO:0000256" key="9">
    <source>
        <dbReference type="HAMAP-Rule" id="MF_00212"/>
    </source>
</evidence>
<organism evidence="12 13">
    <name type="scientific">Halotalea alkalilenta</name>
    <dbReference type="NCBI Taxonomy" id="376489"/>
    <lineage>
        <taxon>Bacteria</taxon>
        <taxon>Pseudomonadati</taxon>
        <taxon>Pseudomonadota</taxon>
        <taxon>Gammaproteobacteria</taxon>
        <taxon>Oceanospirillales</taxon>
        <taxon>Halomonadaceae</taxon>
        <taxon>Halotalea</taxon>
    </lineage>
</organism>
<evidence type="ECO:0000256" key="5">
    <source>
        <dbReference type="ARBA" id="ARBA00022532"/>
    </source>
</evidence>
<evidence type="ECO:0000256" key="8">
    <source>
        <dbReference type="ARBA" id="ARBA00023002"/>
    </source>
</evidence>
<evidence type="ECO:0000256" key="10">
    <source>
        <dbReference type="SAM" id="MobiDB-lite"/>
    </source>
</evidence>
<feature type="compositionally biased region" description="Low complexity" evidence="10">
    <location>
        <begin position="545"/>
        <end position="555"/>
    </location>
</feature>
<dbReference type="GO" id="GO:0008924">
    <property type="term" value="F:L-malate dehydrogenase (quinone) activity"/>
    <property type="evidence" value="ECO:0007669"/>
    <property type="project" value="UniProtKB-UniRule"/>
</dbReference>
<evidence type="ECO:0000256" key="7">
    <source>
        <dbReference type="ARBA" id="ARBA00022827"/>
    </source>
</evidence>
<dbReference type="EMBL" id="CP015243">
    <property type="protein sequence ID" value="ANF56336.1"/>
    <property type="molecule type" value="Genomic_DNA"/>
</dbReference>
<protein>
    <recommendedName>
        <fullName evidence="9">Probable malate:quinone oxidoreductase</fullName>
        <ecNumber evidence="9">1.1.5.4</ecNumber>
    </recommendedName>
    <alternativeName>
        <fullName evidence="9">MQO</fullName>
    </alternativeName>
    <alternativeName>
        <fullName evidence="9">Malate dehydrogenase [quinone]</fullName>
    </alternativeName>
</protein>
<evidence type="ECO:0000256" key="1">
    <source>
        <dbReference type="ARBA" id="ARBA00001139"/>
    </source>
</evidence>
<keyword evidence="8 9" id="KW-0560">Oxidoreductase</keyword>
<keyword evidence="13" id="KW-1185">Reference proteome</keyword>
<accession>A0A172YB39</accession>
<evidence type="ECO:0000256" key="3">
    <source>
        <dbReference type="ARBA" id="ARBA00005012"/>
    </source>
</evidence>
<keyword evidence="11" id="KW-0732">Signal</keyword>
<reference evidence="12 13" key="1">
    <citation type="submission" date="2016-04" db="EMBL/GenBank/DDBJ databases">
        <title>Complete Genome Sequence of Halotalea alkalilenta IHB B 13600.</title>
        <authorList>
            <person name="Swarnkar M.K."/>
            <person name="Sharma A."/>
            <person name="Kaushal K."/>
            <person name="Soni R."/>
            <person name="Rana S."/>
            <person name="Singh A.K."/>
            <person name="Gulati A."/>
        </authorList>
    </citation>
    <scope>NUCLEOTIDE SEQUENCE [LARGE SCALE GENOMIC DNA]</scope>
    <source>
        <strain evidence="12 13">IHB B 13600</strain>
    </source>
</reference>
<dbReference type="GO" id="GO:0006099">
    <property type="term" value="P:tricarboxylic acid cycle"/>
    <property type="evidence" value="ECO:0007669"/>
    <property type="project" value="UniProtKB-UniRule"/>
</dbReference>
<dbReference type="Pfam" id="PF06039">
    <property type="entry name" value="Mqo"/>
    <property type="match status" value="1"/>
</dbReference>
<feature type="region of interest" description="Disordered" evidence="10">
    <location>
        <begin position="513"/>
        <end position="555"/>
    </location>
</feature>
<dbReference type="STRING" id="376489.A5892_01720"/>
<dbReference type="InterPro" id="IPR036188">
    <property type="entry name" value="FAD/NAD-bd_sf"/>
</dbReference>
<proteinExistence type="inferred from homology"/>
<evidence type="ECO:0000256" key="2">
    <source>
        <dbReference type="ARBA" id="ARBA00001974"/>
    </source>
</evidence>
<keyword evidence="5 9" id="KW-0816">Tricarboxylic acid cycle</keyword>
<evidence type="ECO:0000256" key="11">
    <source>
        <dbReference type="SAM" id="SignalP"/>
    </source>
</evidence>
<dbReference type="UniPathway" id="UPA00223">
    <property type="reaction ID" value="UER01008"/>
</dbReference>
<dbReference type="HAMAP" id="MF_00212">
    <property type="entry name" value="MQO"/>
    <property type="match status" value="1"/>
</dbReference>
<dbReference type="SUPFAM" id="SSF51905">
    <property type="entry name" value="FAD/NAD(P)-binding domain"/>
    <property type="match status" value="1"/>
</dbReference>
<feature type="signal peptide" evidence="11">
    <location>
        <begin position="1"/>
        <end position="22"/>
    </location>
</feature>
<dbReference type="NCBIfam" id="NF003606">
    <property type="entry name" value="PRK05257.2-1"/>
    <property type="match status" value="1"/>
</dbReference>
<dbReference type="NCBIfam" id="TIGR01320">
    <property type="entry name" value="mal_quin_oxido"/>
    <property type="match status" value="1"/>
</dbReference>
<comment type="pathway">
    <text evidence="3 9">Carbohydrate metabolism; tricarboxylic acid cycle; oxaloacetate from (S)-malate (quinone route): step 1/1.</text>
</comment>
<dbReference type="AlphaFoldDB" id="A0A172YB39"/>
<evidence type="ECO:0000313" key="13">
    <source>
        <dbReference type="Proteomes" id="UP000077875"/>
    </source>
</evidence>
<comment type="similarity">
    <text evidence="4 9">Belongs to the MQO family.</text>
</comment>
<sequence length="555" mass="61411">MKKCRSLVLCSMGILLSAPSWSADEPPVDVVLIGGGIMSATLGTYLKELEPDWNIHLYERLDQVADESSNAWNNAGTGHAAFAELNYTPEQSDGSVDISRAVAVTEQFEISRQFWAHQLTQGVLSNPRSFINTTPHMSFVWGEDNVDFLRKRHEAMVQNPLYVGMEYSEDYDQIAEWAPLLIEGRTPGERLAATRMPIGTDVNFGEITRQTLSALTQREGFSLSTGSEVRDLTRNDDGTWKVTIADLNDGGRETSVDARFVFIGAGGAALKLLQRSGIPESKAYAGFPVGGQFLYTTNPEVVARHDAKAYGKASVGSPPMSVPHLDRRVLDGEPALMFGPFATFSSKFLKQGSWTDLFSSMTFSNTWPMVQAGWHNLSLSRYLIGQLMMSQDDRIDSLRDYYPEVNPDDWKLWTAGQRVQIIRNDEEKGGVLEFGTDTVIASDGSLAALMGASPGASTSPSIMLRLIERAFPEEVASDEWQQKLHEIIPSYGQKLSENPELLRQVRLQTHELLELSEPMPSDEVGSTPAPEDDLPPVEQSDEQEAQQPELEAQEV</sequence>
<name>A0A172YB39_9GAMM</name>
<dbReference type="GO" id="GO:0047545">
    <property type="term" value="F:(S)-2-hydroxyglutarate dehydrogenase activity"/>
    <property type="evidence" value="ECO:0007669"/>
    <property type="project" value="TreeGrafter"/>
</dbReference>
<dbReference type="Proteomes" id="UP000077875">
    <property type="component" value="Chromosome"/>
</dbReference>
<dbReference type="EC" id="1.1.5.4" evidence="9"/>
<evidence type="ECO:0000313" key="12">
    <source>
        <dbReference type="EMBL" id="ANF56336.1"/>
    </source>
</evidence>
<keyword evidence="7 9" id="KW-0274">FAD</keyword>
<evidence type="ECO:0000256" key="6">
    <source>
        <dbReference type="ARBA" id="ARBA00022630"/>
    </source>
</evidence>
<evidence type="ECO:0000256" key="4">
    <source>
        <dbReference type="ARBA" id="ARBA00006389"/>
    </source>
</evidence>
<dbReference type="Gene3D" id="3.50.50.60">
    <property type="entry name" value="FAD/NAD(P)-binding domain"/>
    <property type="match status" value="1"/>
</dbReference>
<dbReference type="NCBIfam" id="NF009875">
    <property type="entry name" value="PRK13339.1"/>
    <property type="match status" value="1"/>
</dbReference>
<dbReference type="Gene3D" id="3.30.9.10">
    <property type="entry name" value="D-Amino Acid Oxidase, subunit A, domain 2"/>
    <property type="match status" value="1"/>
</dbReference>
<keyword evidence="6 9" id="KW-0285">Flavoprotein</keyword>
<gene>
    <name evidence="9" type="primary">mqo</name>
    <name evidence="12" type="ORF">A5892_01720</name>
</gene>
<dbReference type="KEGG" id="haa:A5892_01720"/>
<dbReference type="NCBIfam" id="NF003603">
    <property type="entry name" value="PRK05257.1-1"/>
    <property type="match status" value="1"/>
</dbReference>